<dbReference type="GO" id="GO:0016758">
    <property type="term" value="F:hexosyltransferase activity"/>
    <property type="evidence" value="ECO:0007669"/>
    <property type="project" value="UniProtKB-ARBA"/>
</dbReference>
<dbReference type="PANTHER" id="PTHR22916:SF3">
    <property type="entry name" value="UDP-GLCNAC:BETAGAL BETA-1,3-N-ACETYLGLUCOSAMINYLTRANSFERASE-LIKE PROTEIN 1"/>
    <property type="match status" value="1"/>
</dbReference>
<evidence type="ECO:0000259" key="1">
    <source>
        <dbReference type="Pfam" id="PF00535"/>
    </source>
</evidence>
<dbReference type="PANTHER" id="PTHR22916">
    <property type="entry name" value="GLYCOSYLTRANSFERASE"/>
    <property type="match status" value="1"/>
</dbReference>
<protein>
    <submittedName>
        <fullName evidence="2">Glycosyltransferase</fullName>
    </submittedName>
</protein>
<gene>
    <name evidence="2" type="ORF">HED35_02325</name>
</gene>
<dbReference type="InterPro" id="IPR001173">
    <property type="entry name" value="Glyco_trans_2-like"/>
</dbReference>
<dbReference type="RefSeq" id="WP_167806196.1">
    <property type="nucleotide sequence ID" value="NZ_JAAVMB010000001.1"/>
</dbReference>
<dbReference type="SUPFAM" id="SSF53448">
    <property type="entry name" value="Nucleotide-diphospho-sugar transferases"/>
    <property type="match status" value="1"/>
</dbReference>
<name>A0A7X6D6V7_9ENTE</name>
<sequence>MLFSIIIPVYNIEDYILSTLKSVEKQEEKNFEVLVIDDGSTDKSGEFCIKFCDNKPNWRYYYKENGGLSDARNFGIEKAKGKYLIFVDGDDTIDFLTTSFFSSIVEKNDYDVISGLARRIDDNKEEIFKISLNENEVLSGKNYLIKELSNETMNMAVWLRIYKKDFIIKNNLFFKFGRLHEDEEWTPRVMVCAKSVYVTHFIFYNYIIREGSITQKKNKNKNGLDIIKSMNELDSFFIKNNEIEVRESMGNHIVFQCLNGFQMLDPINRKKKLWNSDFLKNRSLSQKNKYKLYLFNFSKNLYYTVYKLLRN</sequence>
<reference evidence="2 3" key="1">
    <citation type="submission" date="2020-03" db="EMBL/GenBank/DDBJ databases">
        <title>Bacterial samples isolated from urine from healthy bovine heifers (Gyr breed).</title>
        <authorList>
            <person name="Giannattasio-Ferraz S."/>
            <person name="Maskeri L."/>
            <person name="Penido A."/>
            <person name="Barbosa-Stancioli E.F."/>
            <person name="Putonti C."/>
        </authorList>
    </citation>
    <scope>NUCLEOTIDE SEQUENCE [LARGE SCALE GENOMIC DNA]</scope>
    <source>
        <strain evidence="2 3">UFMG-H7</strain>
    </source>
</reference>
<feature type="domain" description="Glycosyltransferase 2-like" evidence="1">
    <location>
        <begin position="4"/>
        <end position="145"/>
    </location>
</feature>
<evidence type="ECO:0000313" key="3">
    <source>
        <dbReference type="Proteomes" id="UP000521358"/>
    </source>
</evidence>
<keyword evidence="2" id="KW-0808">Transferase</keyword>
<proteinExistence type="predicted"/>
<accession>A0A7X6D6V7</accession>
<dbReference type="EMBL" id="JAAVMB010000001">
    <property type="protein sequence ID" value="NKC66915.1"/>
    <property type="molecule type" value="Genomic_DNA"/>
</dbReference>
<evidence type="ECO:0000313" key="2">
    <source>
        <dbReference type="EMBL" id="NKC66915.1"/>
    </source>
</evidence>
<organism evidence="2 3">
    <name type="scientific">Vagococcus fluvialis</name>
    <dbReference type="NCBI Taxonomy" id="2738"/>
    <lineage>
        <taxon>Bacteria</taxon>
        <taxon>Bacillati</taxon>
        <taxon>Bacillota</taxon>
        <taxon>Bacilli</taxon>
        <taxon>Lactobacillales</taxon>
        <taxon>Enterococcaceae</taxon>
        <taxon>Vagococcus</taxon>
    </lineage>
</organism>
<dbReference type="Gene3D" id="3.90.550.10">
    <property type="entry name" value="Spore Coat Polysaccharide Biosynthesis Protein SpsA, Chain A"/>
    <property type="match status" value="1"/>
</dbReference>
<dbReference type="Proteomes" id="UP000521358">
    <property type="component" value="Unassembled WGS sequence"/>
</dbReference>
<dbReference type="InterPro" id="IPR029044">
    <property type="entry name" value="Nucleotide-diphossugar_trans"/>
</dbReference>
<dbReference type="AlphaFoldDB" id="A0A7X6D6V7"/>
<dbReference type="CDD" id="cd00761">
    <property type="entry name" value="Glyco_tranf_GTA_type"/>
    <property type="match status" value="1"/>
</dbReference>
<comment type="caution">
    <text evidence="2">The sequence shown here is derived from an EMBL/GenBank/DDBJ whole genome shotgun (WGS) entry which is preliminary data.</text>
</comment>
<dbReference type="Pfam" id="PF00535">
    <property type="entry name" value="Glycos_transf_2"/>
    <property type="match status" value="1"/>
</dbReference>